<name>A0AAV3Q913_LITER</name>
<evidence type="ECO:0000256" key="1">
    <source>
        <dbReference type="SAM" id="MobiDB-lite"/>
    </source>
</evidence>
<proteinExistence type="predicted"/>
<evidence type="ECO:0000313" key="3">
    <source>
        <dbReference type="Proteomes" id="UP001454036"/>
    </source>
</evidence>
<sequence length="74" mass="8373">MYILVWTPKGRLGQQKKQPRERKTNQKTTGRATWWSDRGQNGDRSQLERSKGAAGGVAVGVWRRPHGEDRNQGG</sequence>
<evidence type="ECO:0000313" key="2">
    <source>
        <dbReference type="EMBL" id="GAA0160544.1"/>
    </source>
</evidence>
<comment type="caution">
    <text evidence="2">The sequence shown here is derived from an EMBL/GenBank/DDBJ whole genome shotgun (WGS) entry which is preliminary data.</text>
</comment>
<accession>A0AAV3Q913</accession>
<feature type="compositionally biased region" description="Basic and acidic residues" evidence="1">
    <location>
        <begin position="65"/>
        <end position="74"/>
    </location>
</feature>
<dbReference type="AlphaFoldDB" id="A0AAV3Q913"/>
<protein>
    <submittedName>
        <fullName evidence="2">Uncharacterized protein</fullName>
    </submittedName>
</protein>
<gene>
    <name evidence="2" type="ORF">LIER_17078</name>
</gene>
<dbReference type="EMBL" id="BAABME010003915">
    <property type="protein sequence ID" value="GAA0160544.1"/>
    <property type="molecule type" value="Genomic_DNA"/>
</dbReference>
<reference evidence="2 3" key="1">
    <citation type="submission" date="2024-01" db="EMBL/GenBank/DDBJ databases">
        <title>The complete chloroplast genome sequence of Lithospermum erythrorhizon: insights into the phylogenetic relationship among Boraginaceae species and the maternal lineages of purple gromwells.</title>
        <authorList>
            <person name="Okada T."/>
            <person name="Watanabe K."/>
        </authorList>
    </citation>
    <scope>NUCLEOTIDE SEQUENCE [LARGE SCALE GENOMIC DNA]</scope>
</reference>
<keyword evidence="3" id="KW-1185">Reference proteome</keyword>
<dbReference type="Proteomes" id="UP001454036">
    <property type="component" value="Unassembled WGS sequence"/>
</dbReference>
<organism evidence="2 3">
    <name type="scientific">Lithospermum erythrorhizon</name>
    <name type="common">Purple gromwell</name>
    <name type="synonym">Lithospermum officinale var. erythrorhizon</name>
    <dbReference type="NCBI Taxonomy" id="34254"/>
    <lineage>
        <taxon>Eukaryota</taxon>
        <taxon>Viridiplantae</taxon>
        <taxon>Streptophyta</taxon>
        <taxon>Embryophyta</taxon>
        <taxon>Tracheophyta</taxon>
        <taxon>Spermatophyta</taxon>
        <taxon>Magnoliopsida</taxon>
        <taxon>eudicotyledons</taxon>
        <taxon>Gunneridae</taxon>
        <taxon>Pentapetalae</taxon>
        <taxon>asterids</taxon>
        <taxon>lamiids</taxon>
        <taxon>Boraginales</taxon>
        <taxon>Boraginaceae</taxon>
        <taxon>Boraginoideae</taxon>
        <taxon>Lithospermeae</taxon>
        <taxon>Lithospermum</taxon>
    </lineage>
</organism>
<feature type="region of interest" description="Disordered" evidence="1">
    <location>
        <begin position="6"/>
        <end position="74"/>
    </location>
</feature>